<evidence type="ECO:0000259" key="1">
    <source>
        <dbReference type="Pfam" id="PF03435"/>
    </source>
</evidence>
<dbReference type="Pfam" id="PF03435">
    <property type="entry name" value="Sacchrp_dh_NADP"/>
    <property type="match status" value="1"/>
</dbReference>
<dbReference type="RefSeq" id="WP_184808152.1">
    <property type="nucleotide sequence ID" value="NZ_JACHJQ010000001.1"/>
</dbReference>
<dbReference type="PANTHER" id="PTHR12286:SF5">
    <property type="entry name" value="SACCHAROPINE DEHYDROGENASE-LIKE OXIDOREDUCTASE"/>
    <property type="match status" value="1"/>
</dbReference>
<name>A0A7W7PYS4_9PSEU</name>
<evidence type="ECO:0000313" key="3">
    <source>
        <dbReference type="Proteomes" id="UP000520767"/>
    </source>
</evidence>
<keyword evidence="3" id="KW-1185">Reference proteome</keyword>
<protein>
    <submittedName>
        <fullName evidence="2">Short subunit dehydrogenase-like uncharacterized protein</fullName>
    </submittedName>
</protein>
<gene>
    <name evidence="2" type="ORF">FHR82_000025</name>
</gene>
<dbReference type="Proteomes" id="UP000520767">
    <property type="component" value="Unassembled WGS sequence"/>
</dbReference>
<proteinExistence type="predicted"/>
<dbReference type="EMBL" id="JACHJQ010000001">
    <property type="protein sequence ID" value="MBB4903815.1"/>
    <property type="molecule type" value="Genomic_DNA"/>
</dbReference>
<dbReference type="InterPro" id="IPR005097">
    <property type="entry name" value="Sacchrp_dh_NADP-bd"/>
</dbReference>
<dbReference type="AlphaFoldDB" id="A0A7W7PYS4"/>
<dbReference type="InterPro" id="IPR036291">
    <property type="entry name" value="NAD(P)-bd_dom_sf"/>
</dbReference>
<dbReference type="SUPFAM" id="SSF51735">
    <property type="entry name" value="NAD(P)-binding Rossmann-fold domains"/>
    <property type="match status" value="1"/>
</dbReference>
<comment type="caution">
    <text evidence="2">The sequence shown here is derived from an EMBL/GenBank/DDBJ whole genome shotgun (WGS) entry which is preliminary data.</text>
</comment>
<evidence type="ECO:0000313" key="2">
    <source>
        <dbReference type="EMBL" id="MBB4903815.1"/>
    </source>
</evidence>
<dbReference type="GO" id="GO:0005886">
    <property type="term" value="C:plasma membrane"/>
    <property type="evidence" value="ECO:0007669"/>
    <property type="project" value="TreeGrafter"/>
</dbReference>
<dbReference type="PANTHER" id="PTHR12286">
    <property type="entry name" value="SACCHAROPINE DEHYDROGENASE-LIKE OXIDOREDUCTASE"/>
    <property type="match status" value="1"/>
</dbReference>
<dbReference type="InterPro" id="IPR051276">
    <property type="entry name" value="Saccharopine_DH-like_oxidrdct"/>
</dbReference>
<accession>A0A7W7PYS4</accession>
<feature type="domain" description="Saccharopine dehydrogenase NADP binding" evidence="1">
    <location>
        <begin position="9"/>
        <end position="139"/>
    </location>
</feature>
<reference evidence="2 3" key="1">
    <citation type="submission" date="2020-08" db="EMBL/GenBank/DDBJ databases">
        <title>Genomic Encyclopedia of Type Strains, Phase III (KMG-III): the genomes of soil and plant-associated and newly described type strains.</title>
        <authorList>
            <person name="Whitman W."/>
        </authorList>
    </citation>
    <scope>NUCLEOTIDE SEQUENCE [LARGE SCALE GENOMIC DNA]</scope>
    <source>
        <strain evidence="2 3">CECT 8960</strain>
    </source>
</reference>
<dbReference type="GO" id="GO:0009247">
    <property type="term" value="P:glycolipid biosynthetic process"/>
    <property type="evidence" value="ECO:0007669"/>
    <property type="project" value="TreeGrafter"/>
</dbReference>
<sequence>MSVGREFDVVLFGATGFTGGLTAEYLAAHAPNGCRWAIAGRSREKLLAVRKRLAEINPSCADLELLVADVTDREALRAVVSRGRVVVTTVGPYLRYGEPLVAVCAETGTDYLDLTGEPEFVDRMYLDHHETAVASGARIVHSAGFDSIPHDLGVLFTVKRLPEGVPLDVQGYVSASATFSAGTYHSAITAFSRLREMAAVAKRRRRVEGRPGARTIRGAKGRPRFEKDADAWVLPAPTIDPQIVLRSARALERYGPAFRYAHYLAVRKLPVAAGIVGAVGAAVVLAQVPPARKWLLSRMSSGDGPTQERRDKAWFRVRFVGAGGGRRVVTEVSGGDPGYGETAKMLAESALCLAFDDVPKSAGQVTTAVAMGDRLIDRLVRAGLTFRVVE</sequence>
<dbReference type="Gene3D" id="3.40.50.720">
    <property type="entry name" value="NAD(P)-binding Rossmann-like Domain"/>
    <property type="match status" value="1"/>
</dbReference>
<organism evidence="2 3">
    <name type="scientific">Actinophytocola algeriensis</name>
    <dbReference type="NCBI Taxonomy" id="1768010"/>
    <lineage>
        <taxon>Bacteria</taxon>
        <taxon>Bacillati</taxon>
        <taxon>Actinomycetota</taxon>
        <taxon>Actinomycetes</taxon>
        <taxon>Pseudonocardiales</taxon>
        <taxon>Pseudonocardiaceae</taxon>
    </lineage>
</organism>